<evidence type="ECO:0000256" key="6">
    <source>
        <dbReference type="SAM" id="MobiDB-lite"/>
    </source>
</evidence>
<feature type="region of interest" description="Disordered" evidence="6">
    <location>
        <begin position="1445"/>
        <end position="1508"/>
    </location>
</feature>
<feature type="compositionally biased region" description="Basic and acidic residues" evidence="6">
    <location>
        <begin position="1009"/>
        <end position="1020"/>
    </location>
</feature>
<dbReference type="PANTHER" id="PTHR16088:SF3">
    <property type="entry name" value="GON-4-LIKE PROTEIN"/>
    <property type="match status" value="1"/>
</dbReference>
<dbReference type="Proteomes" id="UP000069940">
    <property type="component" value="Unassembled WGS sequence"/>
</dbReference>
<feature type="region of interest" description="Disordered" evidence="6">
    <location>
        <begin position="193"/>
        <end position="251"/>
    </location>
</feature>
<dbReference type="Gene3D" id="1.10.10.60">
    <property type="entry name" value="Homeodomain-like"/>
    <property type="match status" value="1"/>
</dbReference>
<dbReference type="Gene3D" id="1.20.1160.11">
    <property type="entry name" value="Paired amphipathic helix"/>
    <property type="match status" value="1"/>
</dbReference>
<comment type="subcellular location">
    <subcellularLocation>
        <location evidence="1 5">Nucleus</location>
    </subcellularLocation>
</comment>
<feature type="compositionally biased region" description="Basic residues" evidence="6">
    <location>
        <begin position="1"/>
        <end position="11"/>
    </location>
</feature>
<dbReference type="PROSITE" id="PS51477">
    <property type="entry name" value="PAH"/>
    <property type="match status" value="1"/>
</dbReference>
<keyword evidence="4 5" id="KW-0539">Nucleus</keyword>
<feature type="region of interest" description="Disordered" evidence="6">
    <location>
        <begin position="1649"/>
        <end position="1727"/>
    </location>
</feature>
<evidence type="ECO:0000256" key="2">
    <source>
        <dbReference type="ARBA" id="ARBA00023015"/>
    </source>
</evidence>
<evidence type="ECO:0000313" key="7">
    <source>
        <dbReference type="EnsemblMetazoa" id="AALFPA23_022008.P32587"/>
    </source>
</evidence>
<evidence type="ECO:0000256" key="3">
    <source>
        <dbReference type="ARBA" id="ARBA00023163"/>
    </source>
</evidence>
<feature type="compositionally biased region" description="Polar residues" evidence="6">
    <location>
        <begin position="399"/>
        <end position="427"/>
    </location>
</feature>
<evidence type="ECO:0000256" key="5">
    <source>
        <dbReference type="PROSITE-ProRule" id="PRU00810"/>
    </source>
</evidence>
<dbReference type="InterPro" id="IPR052435">
    <property type="entry name" value="YY1-Transcr_Regul"/>
</dbReference>
<feature type="region of interest" description="Disordered" evidence="6">
    <location>
        <begin position="386"/>
        <end position="436"/>
    </location>
</feature>
<dbReference type="RefSeq" id="XP_029735331.2">
    <property type="nucleotide sequence ID" value="XM_029879471.2"/>
</dbReference>
<feature type="region of interest" description="Disordered" evidence="6">
    <location>
        <begin position="1"/>
        <end position="86"/>
    </location>
</feature>
<dbReference type="InterPro" id="IPR036600">
    <property type="entry name" value="PAH_sf"/>
</dbReference>
<reference evidence="8" key="1">
    <citation type="journal article" date="2015" name="Proc. Natl. Acad. Sci. U.S.A.">
        <title>Genome sequence of the Asian Tiger mosquito, Aedes albopictus, reveals insights into its biology, genetics, and evolution.</title>
        <authorList>
            <person name="Chen X.G."/>
            <person name="Jiang X."/>
            <person name="Gu J."/>
            <person name="Xu M."/>
            <person name="Wu Y."/>
            <person name="Deng Y."/>
            <person name="Zhang C."/>
            <person name="Bonizzoni M."/>
            <person name="Dermauw W."/>
            <person name="Vontas J."/>
            <person name="Armbruster P."/>
            <person name="Huang X."/>
            <person name="Yang Y."/>
            <person name="Zhang H."/>
            <person name="He W."/>
            <person name="Peng H."/>
            <person name="Liu Y."/>
            <person name="Wu K."/>
            <person name="Chen J."/>
            <person name="Lirakis M."/>
            <person name="Topalis P."/>
            <person name="Van Leeuwen T."/>
            <person name="Hall A.B."/>
            <person name="Jiang X."/>
            <person name="Thorpe C."/>
            <person name="Mueller R.L."/>
            <person name="Sun C."/>
            <person name="Waterhouse R.M."/>
            <person name="Yan G."/>
            <person name="Tu Z.J."/>
            <person name="Fang X."/>
            <person name="James A.A."/>
        </authorList>
    </citation>
    <scope>NUCLEOTIDE SEQUENCE [LARGE SCALE GENOMIC DNA]</scope>
    <source>
        <strain evidence="8">Foshan</strain>
    </source>
</reference>
<dbReference type="SUPFAM" id="SSF47762">
    <property type="entry name" value="PAH2 domain"/>
    <property type="match status" value="2"/>
</dbReference>
<accession>A0ABM1ZVB9</accession>
<feature type="region of interest" description="Disordered" evidence="6">
    <location>
        <begin position="1575"/>
        <end position="1634"/>
    </location>
</feature>
<feature type="compositionally biased region" description="Low complexity" evidence="6">
    <location>
        <begin position="1676"/>
        <end position="1699"/>
    </location>
</feature>
<name>A0ABM1ZVB9_AEDAL</name>
<feature type="compositionally biased region" description="Basic and acidic residues" evidence="6">
    <location>
        <begin position="1495"/>
        <end position="1508"/>
    </location>
</feature>
<protein>
    <recommendedName>
        <fullName evidence="9">Myb-like domain-containing protein</fullName>
    </recommendedName>
</protein>
<keyword evidence="8" id="KW-1185">Reference proteome</keyword>
<evidence type="ECO:0008006" key="9">
    <source>
        <dbReference type="Google" id="ProtNLM"/>
    </source>
</evidence>
<feature type="compositionally biased region" description="Basic and acidic residues" evidence="6">
    <location>
        <begin position="1702"/>
        <end position="1716"/>
    </location>
</feature>
<dbReference type="GeneID" id="109401056"/>
<feature type="region of interest" description="Disordered" evidence="6">
    <location>
        <begin position="1009"/>
        <end position="1028"/>
    </location>
</feature>
<dbReference type="PANTHER" id="PTHR16088">
    <property type="entry name" value="YY1 ASSOCIATED PROTEIN-RELATED"/>
    <property type="match status" value="1"/>
</dbReference>
<feature type="compositionally biased region" description="Low complexity" evidence="6">
    <location>
        <begin position="1649"/>
        <end position="1665"/>
    </location>
</feature>
<feature type="compositionally biased region" description="Basic residues" evidence="6">
    <location>
        <begin position="62"/>
        <end position="72"/>
    </location>
</feature>
<proteinExistence type="predicted"/>
<evidence type="ECO:0000313" key="8">
    <source>
        <dbReference type="Proteomes" id="UP000069940"/>
    </source>
</evidence>
<keyword evidence="3" id="KW-0804">Transcription</keyword>
<feature type="compositionally biased region" description="Polar residues" evidence="6">
    <location>
        <begin position="216"/>
        <end position="227"/>
    </location>
</feature>
<evidence type="ECO:0000256" key="4">
    <source>
        <dbReference type="ARBA" id="ARBA00023242"/>
    </source>
</evidence>
<keyword evidence="2" id="KW-0805">Transcription regulation</keyword>
<evidence type="ECO:0000256" key="1">
    <source>
        <dbReference type="ARBA" id="ARBA00004123"/>
    </source>
</evidence>
<organism evidence="7 8">
    <name type="scientific">Aedes albopictus</name>
    <name type="common">Asian tiger mosquito</name>
    <name type="synonym">Stegomyia albopicta</name>
    <dbReference type="NCBI Taxonomy" id="7160"/>
    <lineage>
        <taxon>Eukaryota</taxon>
        <taxon>Metazoa</taxon>
        <taxon>Ecdysozoa</taxon>
        <taxon>Arthropoda</taxon>
        <taxon>Hexapoda</taxon>
        <taxon>Insecta</taxon>
        <taxon>Pterygota</taxon>
        <taxon>Neoptera</taxon>
        <taxon>Endopterygota</taxon>
        <taxon>Diptera</taxon>
        <taxon>Nematocera</taxon>
        <taxon>Culicoidea</taxon>
        <taxon>Culicidae</taxon>
        <taxon>Culicinae</taxon>
        <taxon>Aedini</taxon>
        <taxon>Aedes</taxon>
        <taxon>Stegomyia</taxon>
    </lineage>
</organism>
<reference evidence="7" key="2">
    <citation type="submission" date="2025-05" db="UniProtKB">
        <authorList>
            <consortium name="EnsemblMetazoa"/>
        </authorList>
    </citation>
    <scope>IDENTIFICATION</scope>
    <source>
        <strain evidence="7">Foshan</strain>
    </source>
</reference>
<feature type="region of interest" description="Disordered" evidence="6">
    <location>
        <begin position="124"/>
        <end position="153"/>
    </location>
</feature>
<sequence length="1780" mass="199346">MSSEKRKRKSTRTPPVAAVRSDSSSERELIIDLPSTSTGGGRTTRSSRPITPKKTSPDKRPPSTRKKRRRPRSSSSSSDVEDQTLEETIQRVAVSNNMSQESIKKILKKLVLNEHILATVKLKEEEEVREANTHPVPVKDGMEGDDEEEDSTAAQVKLTRLKAKQLNKPPLPIVPLKAPIANEEVAALIREELGSDDDDEEYQPTEDDIPSDDDPNTTISDIDSQPRTPIAPSTPGGTETEEESTLYSRDGLFKVPRIRNDSYCSEQEQENIARRTRSKLCLQTTAIETIESTFFPPDITTDMYDFDCDMDHVWKEFLSEFTKPLPNHAEDDDDTDPEYVAADQVPVDAEELREVKVSRKELNELVSELLEMSGIIDESFLNDATPNNTLVPGGAIEAPSSQDQDQLSQEVEDTGQSSVLNTPQPKLSSPVKERSVSPERIVNNSVFQPETVSTPVAPLAENRVVLVTPALLPATADVQASGPECGVPSVQLYTAAIPSVEGNVQIVAPVPQQSAVISEVGETSLNSTALAPVPQPTTPTVQPTERRIVFITPGSQTNGSTWTVISTSPGNSILQSSSSFIDQSAIAQTSYSSANNSQQLADAPKSLTLSGNFFLQIATPDESSFYKYYIPSKTFTVPQTDRTPVPPSERRYRFTHSLVPVTVTYHEGQTGFTSFQLQIFQQQLRQHVQFAAQSFMQSYAHPKFWQMAKTFKEMLLELQQMATDNPSAKAWNLDGAVECCLSWEKELEADSDENKDFIQFQLDEVSKAEKAKKLNKYYQGFFHPKMMEHVVNNPVFMYPKMLPYTPFRTDLRSESRFIKAEERLIAFGLEMFFYIAKKELNKHKPHVEKDPTVMQVCRYISKYLITCQTDKQLYSYISTRRQRGDKMNPIKYYFTHSKGPVFQHILESTDFSNVIPPVGYQKGELPHLWDKYIYSKERLAKLSNSKQADPEVITIHESVQDFSKRSQPAAAAVAESVPETPPPALNITISLVIDPHQPPIPLNQDFAVEEKEQDKDKSIVESDPPPPYLVEIKEESSISIDDDSRDLGDFDDHPDVSVGAVTEKNSSCGCNCHHLDHSHRSSECQFRTKSDTPKGQKRLTDYFSSINKNVSANDLRKTRLKEKLWEIYQRFRDSCLSEIDAEKIQGRTVRKVFDRFRLIEGFSCFLEKLQKMSSSHGSKKMDVIMAKNEHSMSNEMGSRGHRSSECEHRDANFAYNFFEKVEETLLSENKHSMYESFLDILQTFNAAEDRVPDLYQKIENLLLEDHPDLVDLFLTFLLPGQAAEVGRFFEHFILTNANDFLAKLNIYFAKQPAQIRKIYSCLNDLSCEEDVTMECIKSRILPLLKGNPLLIEWFLQLFPLESPTEGNTSDYEVISIKKLPHADHPTDPDEVYEEVPFVDLAPETAGESTVCGTKYIQGRIMYGTQPARLTFLAHDCMTTLSSAATQRGENPGLKGCVHNVRSVDNRPKATTADGGESGTTASDGREPLPQTADHTTPEEVHQQHEDSARYKLCDEATFNAHAIRLNPLVHGVKGVTYADVAHLLVPDMNVPDERATNQQRHRGTTTIEKQNAMRINVGRNQQNLSEDDRSNSPKKQQIKTVPKKRINSPVSKKPATGKNSPTACKKAPFSVSPDSKALLTSKKLKQLIESSPAPANAPEPSSSSSTGVKRKALPVASATPSSSSSSSTITAPPTETAASVPIKKERCDESESKDCPEQPSPTSWTRDEDKVILEEIKTGYSSVEQLVERIGMKIQGRSATEIRLRYEFLMEVLKKFQRPN</sequence>
<dbReference type="Pfam" id="PF02671">
    <property type="entry name" value="PAH"/>
    <property type="match status" value="1"/>
</dbReference>
<dbReference type="EnsemblMetazoa" id="AALFPA23_022008.R32587">
    <property type="protein sequence ID" value="AALFPA23_022008.P32587"/>
    <property type="gene ID" value="AALFPA23_022008"/>
</dbReference>
<feature type="compositionally biased region" description="Acidic residues" evidence="6">
    <location>
        <begin position="194"/>
        <end position="215"/>
    </location>
</feature>
<dbReference type="InterPro" id="IPR003822">
    <property type="entry name" value="PAH"/>
</dbReference>